<organism evidence="6 7">
    <name type="scientific">Basidiobolus ranarum</name>
    <dbReference type="NCBI Taxonomy" id="34480"/>
    <lineage>
        <taxon>Eukaryota</taxon>
        <taxon>Fungi</taxon>
        <taxon>Fungi incertae sedis</taxon>
        <taxon>Zoopagomycota</taxon>
        <taxon>Entomophthoromycotina</taxon>
        <taxon>Basidiobolomycetes</taxon>
        <taxon>Basidiobolales</taxon>
        <taxon>Basidiobolaceae</taxon>
        <taxon>Basidiobolus</taxon>
    </lineage>
</organism>
<keyword evidence="4" id="KW-1133">Transmembrane helix</keyword>
<evidence type="ECO:0000256" key="2">
    <source>
        <dbReference type="ARBA" id="ARBA00022801"/>
    </source>
</evidence>
<evidence type="ECO:0000256" key="3">
    <source>
        <dbReference type="PROSITE-ProRule" id="PRU00464"/>
    </source>
</evidence>
<keyword evidence="1" id="KW-0547">Nucleotide-binding</keyword>
<dbReference type="Proteomes" id="UP001479436">
    <property type="component" value="Unassembled WGS sequence"/>
</dbReference>
<name>A0ABR2W832_9FUNG</name>
<dbReference type="PROSITE" id="PS51084">
    <property type="entry name" value="HIT_2"/>
    <property type="match status" value="1"/>
</dbReference>
<evidence type="ECO:0000256" key="4">
    <source>
        <dbReference type="SAM" id="Phobius"/>
    </source>
</evidence>
<dbReference type="InterPro" id="IPR011146">
    <property type="entry name" value="HIT-like"/>
</dbReference>
<evidence type="ECO:0000256" key="1">
    <source>
        <dbReference type="ARBA" id="ARBA00022741"/>
    </source>
</evidence>
<protein>
    <recommendedName>
        <fullName evidence="5">HIT domain-containing protein</fullName>
    </recommendedName>
</protein>
<evidence type="ECO:0000313" key="6">
    <source>
        <dbReference type="EMBL" id="KAK9722259.1"/>
    </source>
</evidence>
<dbReference type="SUPFAM" id="SSF54197">
    <property type="entry name" value="HIT-like"/>
    <property type="match status" value="1"/>
</dbReference>
<keyword evidence="4" id="KW-0472">Membrane</keyword>
<dbReference type="EMBL" id="JASJQH010006954">
    <property type="protein sequence ID" value="KAK9722259.1"/>
    <property type="molecule type" value="Genomic_DNA"/>
</dbReference>
<evidence type="ECO:0000313" key="7">
    <source>
        <dbReference type="Proteomes" id="UP001479436"/>
    </source>
</evidence>
<dbReference type="InterPro" id="IPR036265">
    <property type="entry name" value="HIT-like_sf"/>
</dbReference>
<feature type="domain" description="HIT" evidence="5">
    <location>
        <begin position="45"/>
        <end position="150"/>
    </location>
</feature>
<keyword evidence="4" id="KW-0812">Transmembrane</keyword>
<reference evidence="6 7" key="1">
    <citation type="submission" date="2023-04" db="EMBL/GenBank/DDBJ databases">
        <title>Genome of Basidiobolus ranarum AG-B5.</title>
        <authorList>
            <person name="Stajich J.E."/>
            <person name="Carter-House D."/>
            <person name="Gryganskyi A."/>
        </authorList>
    </citation>
    <scope>NUCLEOTIDE SEQUENCE [LARGE SCALE GENOMIC DNA]</scope>
    <source>
        <strain evidence="6 7">AG-B5</strain>
    </source>
</reference>
<feature type="short sequence motif" description="Histidine triad motif" evidence="3">
    <location>
        <begin position="135"/>
        <end position="139"/>
    </location>
</feature>
<dbReference type="InterPro" id="IPR001310">
    <property type="entry name" value="Histidine_triad_HIT"/>
</dbReference>
<feature type="transmembrane region" description="Helical" evidence="4">
    <location>
        <begin position="12"/>
        <end position="32"/>
    </location>
</feature>
<accession>A0ABR2W832</accession>
<proteinExistence type="predicted"/>
<dbReference type="PROSITE" id="PS51257">
    <property type="entry name" value="PROKAR_LIPOPROTEIN"/>
    <property type="match status" value="1"/>
</dbReference>
<dbReference type="Pfam" id="PF11969">
    <property type="entry name" value="DcpS_C"/>
    <property type="match status" value="1"/>
</dbReference>
<dbReference type="Gene3D" id="3.30.428.10">
    <property type="entry name" value="HIT-like"/>
    <property type="match status" value="1"/>
</dbReference>
<evidence type="ECO:0000259" key="5">
    <source>
        <dbReference type="PROSITE" id="PS51084"/>
    </source>
</evidence>
<dbReference type="PANTHER" id="PTHR12486">
    <property type="entry name" value="APRATAXIN-RELATED"/>
    <property type="match status" value="1"/>
</dbReference>
<keyword evidence="7" id="KW-1185">Reference proteome</keyword>
<keyword evidence="2" id="KW-0378">Hydrolase</keyword>
<dbReference type="PANTHER" id="PTHR12486:SF5">
    <property type="entry name" value="ADENOSINE 5'-MONOPHOSPHORAMIDASE HINT3"/>
    <property type="match status" value="1"/>
</dbReference>
<sequence>MVRGVCTYPLCSMAGLRNFYIIFSVLVMFSCFPHKHQSRLPSECIFCSIGEHSATRIVYQDEDVIAFHDIKPAANTHLLVVPTRHIGTVKSLRKEDYELVQKMKVVGQRLLREQGYSEDNIRLGFHIPPFNSIDHLHLHCLGLPFRNWWIGGKYSRNTPLWFNSIDTILEKLK</sequence>
<gene>
    <name evidence="6" type="ORF">K7432_002800</name>
</gene>
<dbReference type="PRINTS" id="PR00332">
    <property type="entry name" value="HISTRIAD"/>
</dbReference>
<comment type="caution">
    <text evidence="6">The sequence shown here is derived from an EMBL/GenBank/DDBJ whole genome shotgun (WGS) entry which is preliminary data.</text>
</comment>